<organism evidence="2 3">
    <name type="scientific">Anabaena azotica FACHB-119</name>
    <dbReference type="NCBI Taxonomy" id="947527"/>
    <lineage>
        <taxon>Bacteria</taxon>
        <taxon>Bacillati</taxon>
        <taxon>Cyanobacteriota</taxon>
        <taxon>Cyanophyceae</taxon>
        <taxon>Nostocales</taxon>
        <taxon>Nostocaceae</taxon>
        <taxon>Anabaena</taxon>
        <taxon>Anabaena azotica</taxon>
    </lineage>
</organism>
<dbReference type="EMBL" id="JACJSG010000007">
    <property type="protein sequence ID" value="MBD2500327.1"/>
    <property type="molecule type" value="Genomic_DNA"/>
</dbReference>
<keyword evidence="3" id="KW-1185">Reference proteome</keyword>
<reference evidence="2 3" key="1">
    <citation type="journal article" date="2020" name="ISME J.">
        <title>Comparative genomics reveals insights into cyanobacterial evolution and habitat adaptation.</title>
        <authorList>
            <person name="Chen M.Y."/>
            <person name="Teng W.K."/>
            <person name="Zhao L."/>
            <person name="Hu C.X."/>
            <person name="Zhou Y.K."/>
            <person name="Han B.P."/>
            <person name="Song L.R."/>
            <person name="Shu W.S."/>
        </authorList>
    </citation>
    <scope>NUCLEOTIDE SEQUENCE [LARGE SCALE GENOMIC DNA]</scope>
    <source>
        <strain evidence="2 3">FACHB-119</strain>
    </source>
</reference>
<evidence type="ECO:0000259" key="1">
    <source>
        <dbReference type="Pfam" id="PF12146"/>
    </source>
</evidence>
<dbReference type="Gene3D" id="3.40.50.1820">
    <property type="entry name" value="alpha/beta hydrolase"/>
    <property type="match status" value="1"/>
</dbReference>
<proteinExistence type="predicted"/>
<dbReference type="RefSeq" id="WP_190468896.1">
    <property type="nucleotide sequence ID" value="NZ_JACJSG010000007.1"/>
</dbReference>
<feature type="domain" description="Serine aminopeptidase S33" evidence="1">
    <location>
        <begin position="27"/>
        <end position="262"/>
    </location>
</feature>
<comment type="caution">
    <text evidence="2">The sequence shown here is derived from an EMBL/GenBank/DDBJ whole genome shotgun (WGS) entry which is preliminary data.</text>
</comment>
<protein>
    <submittedName>
        <fullName evidence="2">Lysophospholipase</fullName>
    </submittedName>
</protein>
<name>A0ABR8CZQ1_9NOST</name>
<evidence type="ECO:0000313" key="2">
    <source>
        <dbReference type="EMBL" id="MBD2500327.1"/>
    </source>
</evidence>
<dbReference type="SUPFAM" id="SSF53474">
    <property type="entry name" value="alpha/beta-Hydrolases"/>
    <property type="match status" value="1"/>
</dbReference>
<dbReference type="Pfam" id="PF12146">
    <property type="entry name" value="Hydrolase_4"/>
    <property type="match status" value="1"/>
</dbReference>
<dbReference type="PANTHER" id="PTHR11614">
    <property type="entry name" value="PHOSPHOLIPASE-RELATED"/>
    <property type="match status" value="1"/>
</dbReference>
<gene>
    <name evidence="2" type="ORF">H6G83_06775</name>
</gene>
<sequence length="283" mass="31519">MTKHNESVFKSVDGLELYYQNWYPEGEVKGILVIVHGLGGHSDKYGNMVDYLLSKQYAIYGLDLRGHGRSPGQRGHINSWSEFRGDLAAFVELIQNQQPGCPIFVLGHSLGAVVVCDYVLRQPKEAAKLQGAIAFAPAIGKVGVSKFRVFLGNLLSQIWPRFSLSTGLNLSAASRDEKVLAAYTQDTLRHSLGSARLATEYFTTVAWIHNHASQWQIPLLILHGSADTIALPEGGERFYQNVAFADKLRIEYPGAYHDLQADLNYQQVLADLENWLDQHLPPQ</sequence>
<dbReference type="Proteomes" id="UP000661112">
    <property type="component" value="Unassembled WGS sequence"/>
</dbReference>
<dbReference type="InterPro" id="IPR051044">
    <property type="entry name" value="MAG_DAG_Lipase"/>
</dbReference>
<dbReference type="InterPro" id="IPR022742">
    <property type="entry name" value="Hydrolase_4"/>
</dbReference>
<accession>A0ABR8CZQ1</accession>
<evidence type="ECO:0000313" key="3">
    <source>
        <dbReference type="Proteomes" id="UP000661112"/>
    </source>
</evidence>
<dbReference type="InterPro" id="IPR029058">
    <property type="entry name" value="AB_hydrolase_fold"/>
</dbReference>